<name>A0ABD2I7P4_9BILA</name>
<keyword evidence="1" id="KW-0472">Membrane</keyword>
<dbReference type="EMBL" id="JBICBT010001342">
    <property type="protein sequence ID" value="KAL3072173.1"/>
    <property type="molecule type" value="Genomic_DNA"/>
</dbReference>
<organism evidence="3 5">
    <name type="scientific">Heterodera trifolii</name>
    <dbReference type="NCBI Taxonomy" id="157864"/>
    <lineage>
        <taxon>Eukaryota</taxon>
        <taxon>Metazoa</taxon>
        <taxon>Ecdysozoa</taxon>
        <taxon>Nematoda</taxon>
        <taxon>Chromadorea</taxon>
        <taxon>Rhabditida</taxon>
        <taxon>Tylenchina</taxon>
        <taxon>Tylenchomorpha</taxon>
        <taxon>Tylenchoidea</taxon>
        <taxon>Heteroderidae</taxon>
        <taxon>Heteroderinae</taxon>
        <taxon>Heterodera</taxon>
    </lineage>
</organism>
<feature type="transmembrane region" description="Helical" evidence="1">
    <location>
        <begin position="50"/>
        <end position="70"/>
    </location>
</feature>
<evidence type="ECO:0000313" key="5">
    <source>
        <dbReference type="Proteomes" id="UP001620626"/>
    </source>
</evidence>
<keyword evidence="5" id="KW-1185">Reference proteome</keyword>
<dbReference type="AlphaFoldDB" id="A0ABD2I7P4"/>
<dbReference type="EMBL" id="JBICBT010000226">
    <property type="protein sequence ID" value="KAL3120028.1"/>
    <property type="molecule type" value="Genomic_DNA"/>
</dbReference>
<gene>
    <name evidence="4" type="ORF">niasHT_004044</name>
    <name evidence="3" type="ORF">niasHT_034767</name>
</gene>
<feature type="chain" id="PRO_5044724103" evidence="2">
    <location>
        <begin position="23"/>
        <end position="78"/>
    </location>
</feature>
<evidence type="ECO:0000256" key="1">
    <source>
        <dbReference type="SAM" id="Phobius"/>
    </source>
</evidence>
<keyword evidence="1" id="KW-1133">Transmembrane helix</keyword>
<accession>A0ABD2I7P4</accession>
<keyword evidence="2" id="KW-0732">Signal</keyword>
<reference evidence="3 5" key="1">
    <citation type="submission" date="2024-10" db="EMBL/GenBank/DDBJ databases">
        <authorList>
            <person name="Kim D."/>
        </authorList>
    </citation>
    <scope>NUCLEOTIDE SEQUENCE [LARGE SCALE GENOMIC DNA]</scope>
    <source>
        <strain evidence="3">BH-2024</strain>
    </source>
</reference>
<evidence type="ECO:0000313" key="3">
    <source>
        <dbReference type="EMBL" id="KAL3072173.1"/>
    </source>
</evidence>
<protein>
    <submittedName>
        <fullName evidence="3">Uncharacterized protein</fullName>
    </submittedName>
</protein>
<comment type="caution">
    <text evidence="3">The sequence shown here is derived from an EMBL/GenBank/DDBJ whole genome shotgun (WGS) entry which is preliminary data.</text>
</comment>
<evidence type="ECO:0000313" key="4">
    <source>
        <dbReference type="EMBL" id="KAL3120028.1"/>
    </source>
</evidence>
<dbReference type="Proteomes" id="UP001620626">
    <property type="component" value="Unassembled WGS sequence"/>
</dbReference>
<sequence>MRFAFFIFLLQLFASGVLLVAAVQSEMAFSGEDPPISKRIEERQRRGHKLSGAIAGGLIGTGAAVGLNAYQKNKAKNG</sequence>
<keyword evidence="1" id="KW-0812">Transmembrane</keyword>
<proteinExistence type="predicted"/>
<feature type="signal peptide" evidence="2">
    <location>
        <begin position="1"/>
        <end position="22"/>
    </location>
</feature>
<evidence type="ECO:0000256" key="2">
    <source>
        <dbReference type="SAM" id="SignalP"/>
    </source>
</evidence>